<reference evidence="3 4" key="1">
    <citation type="submission" date="2016-10" db="EMBL/GenBank/DDBJ databases">
        <title>Whole genome sequence of hyper active fibrinolysis bacterium Bacillus pumilus strain VV3 isolated from fermented rice.</title>
        <authorList>
            <person name="Mariadas V.A."/>
            <person name="Vijayaraghavan P."/>
            <person name="Dhandapani V."/>
        </authorList>
    </citation>
    <scope>NUCLEOTIDE SEQUENCE [LARGE SCALE GENOMIC DNA]</scope>
    <source>
        <strain evidence="3 4">VV3</strain>
    </source>
</reference>
<accession>A0AAC9IFJ2</accession>
<evidence type="ECO:0000259" key="2">
    <source>
        <dbReference type="Pfam" id="PF03703"/>
    </source>
</evidence>
<keyword evidence="1" id="KW-0812">Transmembrane</keyword>
<feature type="domain" description="YdbS-like PH" evidence="2">
    <location>
        <begin position="413"/>
        <end position="493"/>
    </location>
</feature>
<dbReference type="Proteomes" id="UP000177709">
    <property type="component" value="Chromosome"/>
</dbReference>
<organism evidence="3 4">
    <name type="scientific">Bacillus xiamenensis</name>
    <dbReference type="NCBI Taxonomy" id="1178537"/>
    <lineage>
        <taxon>Bacteria</taxon>
        <taxon>Bacillati</taxon>
        <taxon>Bacillota</taxon>
        <taxon>Bacilli</taxon>
        <taxon>Bacillales</taxon>
        <taxon>Bacillaceae</taxon>
        <taxon>Bacillus</taxon>
    </lineage>
</organism>
<keyword evidence="1" id="KW-1133">Transmembrane helix</keyword>
<dbReference type="EMBL" id="CP017786">
    <property type="protein sequence ID" value="AOZ88231.1"/>
    <property type="molecule type" value="Genomic_DNA"/>
</dbReference>
<feature type="transmembrane region" description="Helical" evidence="1">
    <location>
        <begin position="21"/>
        <end position="38"/>
    </location>
</feature>
<dbReference type="Pfam" id="PF03703">
    <property type="entry name" value="bPH_2"/>
    <property type="match status" value="3"/>
</dbReference>
<protein>
    <recommendedName>
        <fullName evidence="2">YdbS-like PH domain-containing protein</fullName>
    </recommendedName>
</protein>
<name>A0AAC9IFJ2_9BACI</name>
<feature type="transmembrane region" description="Helical" evidence="1">
    <location>
        <begin position="194"/>
        <end position="215"/>
    </location>
</feature>
<dbReference type="RefSeq" id="WP_071168047.1">
    <property type="nucleotide sequence ID" value="NZ_CP017786.1"/>
</dbReference>
<dbReference type="AlphaFoldDB" id="A0AAC9IFJ2"/>
<dbReference type="InterPro" id="IPR014529">
    <property type="entry name" value="UCP026631"/>
</dbReference>
<dbReference type="KEGG" id="bxi:BK049_05685"/>
<gene>
    <name evidence="3" type="ORF">BK049_05685</name>
</gene>
<feature type="transmembrane region" description="Helical" evidence="1">
    <location>
        <begin position="44"/>
        <end position="67"/>
    </location>
</feature>
<dbReference type="InterPro" id="IPR005182">
    <property type="entry name" value="YdbS-like_PH"/>
</dbReference>
<feature type="transmembrane region" description="Helical" evidence="1">
    <location>
        <begin position="241"/>
        <end position="263"/>
    </location>
</feature>
<feature type="transmembrane region" description="Helical" evidence="1">
    <location>
        <begin position="395"/>
        <end position="413"/>
    </location>
</feature>
<proteinExistence type="predicted"/>
<evidence type="ECO:0000313" key="3">
    <source>
        <dbReference type="EMBL" id="AOZ88231.1"/>
    </source>
</evidence>
<dbReference type="PANTHER" id="PTHR34473">
    <property type="entry name" value="UPF0699 TRANSMEMBRANE PROTEIN YDBS"/>
    <property type="match status" value="1"/>
</dbReference>
<evidence type="ECO:0000256" key="1">
    <source>
        <dbReference type="SAM" id="Phobius"/>
    </source>
</evidence>
<dbReference type="PIRSF" id="PIRSF026631">
    <property type="entry name" value="UCP026631"/>
    <property type="match status" value="1"/>
</dbReference>
<feature type="transmembrane region" description="Helical" evidence="1">
    <location>
        <begin position="372"/>
        <end position="389"/>
    </location>
</feature>
<evidence type="ECO:0000313" key="4">
    <source>
        <dbReference type="Proteomes" id="UP000177709"/>
    </source>
</evidence>
<sequence>MMSEPKRVHPISMFIDFISDAVSMIKNFIIPFFVLIFVNSNSSIRFYAFIILGVLLLWKAVLTVLAWRRFTYRMEDDEFRVESGVITKKKKYISFERIQTVNTSEGIFQRIFGLVRVQIETAGGTDGPEVSLTAITKAEAEQLKQSIFNRKKSLQQEEGEAFNENGEGTNEHLTVQKPMEEEVHVSYRMGVPELLLAATTSSGIGVIISGCLAIYTQIDEILPLDGFVKQFSFLSHASIEIYAILIFLAVLIAWILSVGVTALQYANFAAKRKGNDIIITRGLIERHQMTIPLARIQAVKLKENILREPFGFATVMLVSAGGSITEKETSSVLFPLIRKKKINELLSQFTDQYHLTPERELNKVPKRSLKRYLISYGFVPLLVGIILSVRFPPWGYLALIPLPFALFFGYLAYKQSGYVIKDQLIQLTTRGIGKTTGLILRKRMQNYTMTQSYFQKKGRVASIHTFVKSSALLDSFGVHHLKEEDAARVCDWYSYETNKSS</sequence>
<feature type="domain" description="YdbS-like PH" evidence="2">
    <location>
        <begin position="265"/>
        <end position="347"/>
    </location>
</feature>
<keyword evidence="1" id="KW-0472">Membrane</keyword>
<feature type="domain" description="YdbS-like PH" evidence="2">
    <location>
        <begin position="67"/>
        <end position="146"/>
    </location>
</feature>
<dbReference type="PANTHER" id="PTHR34473:SF2">
    <property type="entry name" value="UPF0699 TRANSMEMBRANE PROTEIN YDBT"/>
    <property type="match status" value="1"/>
</dbReference>